<feature type="signal peptide" evidence="2">
    <location>
        <begin position="1"/>
        <end position="18"/>
    </location>
</feature>
<proteinExistence type="predicted"/>
<gene>
    <name evidence="4" type="ORF">ACFS7Y_09035</name>
</gene>
<reference evidence="5" key="1">
    <citation type="journal article" date="2019" name="Int. J. Syst. Evol. Microbiol.">
        <title>The Global Catalogue of Microorganisms (GCM) 10K type strain sequencing project: providing services to taxonomists for standard genome sequencing and annotation.</title>
        <authorList>
            <consortium name="The Broad Institute Genomics Platform"/>
            <consortium name="The Broad Institute Genome Sequencing Center for Infectious Disease"/>
            <person name="Wu L."/>
            <person name="Ma J."/>
        </authorList>
    </citation>
    <scope>NUCLEOTIDE SEQUENCE [LARGE SCALE GENOMIC DNA]</scope>
    <source>
        <strain evidence="5">KCTC 22814</strain>
    </source>
</reference>
<evidence type="ECO:0000313" key="5">
    <source>
        <dbReference type="Proteomes" id="UP001597525"/>
    </source>
</evidence>
<evidence type="ECO:0000256" key="2">
    <source>
        <dbReference type="SAM" id="SignalP"/>
    </source>
</evidence>
<keyword evidence="1" id="KW-0378">Hydrolase</keyword>
<accession>A0ABW6BF61</accession>
<protein>
    <submittedName>
        <fullName evidence="4">Sialate O-acetylesterase</fullName>
    </submittedName>
</protein>
<evidence type="ECO:0000259" key="3">
    <source>
        <dbReference type="Pfam" id="PF03629"/>
    </source>
</evidence>
<keyword evidence="2" id="KW-0732">Signal</keyword>
<comment type="caution">
    <text evidence="4">The sequence shown here is derived from an EMBL/GenBank/DDBJ whole genome shotgun (WGS) entry which is preliminary data.</text>
</comment>
<organism evidence="4 5">
    <name type="scientific">Sphingobacterium bambusae</name>
    <dbReference type="NCBI Taxonomy" id="662858"/>
    <lineage>
        <taxon>Bacteria</taxon>
        <taxon>Pseudomonadati</taxon>
        <taxon>Bacteroidota</taxon>
        <taxon>Sphingobacteriia</taxon>
        <taxon>Sphingobacteriales</taxon>
        <taxon>Sphingobacteriaceae</taxon>
        <taxon>Sphingobacterium</taxon>
    </lineage>
</organism>
<dbReference type="Gene3D" id="3.40.50.1110">
    <property type="entry name" value="SGNH hydrolase"/>
    <property type="match status" value="1"/>
</dbReference>
<keyword evidence="5" id="KW-1185">Reference proteome</keyword>
<evidence type="ECO:0000256" key="1">
    <source>
        <dbReference type="ARBA" id="ARBA00022801"/>
    </source>
</evidence>
<dbReference type="InterPro" id="IPR039329">
    <property type="entry name" value="SIAE"/>
</dbReference>
<sequence length="472" mass="52320">MKKILTLLLLLAAVSLKAEVRLAAIFTDGMVLQQQKNVPIWGWAKPLSLVKVRTSWDNKTYQAKADKDGSWRQEVQTAKAGGPYAIQISADENISLADVWLGEVWLCAGQSNMEMPMKGYPAQPIMGSTEAILDSEDQQLRLYTVPRNPQLKPSADSKPSRWKVASPSTVANFSATAYFFGKRLRQQLKVPVGLIVSSYGGSNVEAWMDAAWLADQQDIKIPQQEEGLKDKNRVPTMLYNGMIHPLIGFGIKGIIWYQGESNYERPEAYEVLFPRMVTQYRKLWNDGQLPFYFTQIAPFDYASLPPFLLGGKYNSAYLRDAQRKSLKHIPHSGMAVTLDLGEENCIHPARKKEGGERLALLALGGSYGLEAVAYRSPSFDSLSIDGSTATLRFQDAPLGLTAFGKEITTLEIAGDNKVFYPATANIQGKTIVASSPRVPHPVAVRYAFRDFVVGEIFGVNGLPVGSFRTDDW</sequence>
<dbReference type="InterPro" id="IPR036514">
    <property type="entry name" value="SGNH_hydro_sf"/>
</dbReference>
<dbReference type="EMBL" id="JBHUPB010000006">
    <property type="protein sequence ID" value="MFD2967532.1"/>
    <property type="molecule type" value="Genomic_DNA"/>
</dbReference>
<dbReference type="Pfam" id="PF03629">
    <property type="entry name" value="SASA"/>
    <property type="match status" value="1"/>
</dbReference>
<dbReference type="SUPFAM" id="SSF52266">
    <property type="entry name" value="SGNH hydrolase"/>
    <property type="match status" value="1"/>
</dbReference>
<dbReference type="Proteomes" id="UP001597525">
    <property type="component" value="Unassembled WGS sequence"/>
</dbReference>
<dbReference type="PANTHER" id="PTHR22901:SF0">
    <property type="entry name" value="SIALATE O-ACETYLESTERASE"/>
    <property type="match status" value="1"/>
</dbReference>
<feature type="domain" description="Sialate O-acetylesterase" evidence="3">
    <location>
        <begin position="103"/>
        <end position="341"/>
    </location>
</feature>
<dbReference type="PANTHER" id="PTHR22901">
    <property type="entry name" value="SIALATE O-ACETYLESTERASE"/>
    <property type="match status" value="1"/>
</dbReference>
<name>A0ABW6BF61_9SPHI</name>
<feature type="chain" id="PRO_5046480522" evidence="2">
    <location>
        <begin position="19"/>
        <end position="472"/>
    </location>
</feature>
<evidence type="ECO:0000313" key="4">
    <source>
        <dbReference type="EMBL" id="MFD2967532.1"/>
    </source>
</evidence>
<dbReference type="RefSeq" id="WP_320186114.1">
    <property type="nucleotide sequence ID" value="NZ_CP138332.1"/>
</dbReference>
<dbReference type="InterPro" id="IPR005181">
    <property type="entry name" value="SASA"/>
</dbReference>